<dbReference type="Gene3D" id="3.40.50.300">
    <property type="entry name" value="P-loop containing nucleotide triphosphate hydrolases"/>
    <property type="match status" value="1"/>
</dbReference>
<comment type="caution">
    <text evidence="9">The sequence shown here is derived from an EMBL/GenBank/DDBJ whole genome shotgun (WGS) entry which is preliminary data.</text>
</comment>
<dbReference type="AlphaFoldDB" id="A0A9W8GHI3"/>
<keyword evidence="2" id="KW-0813">Transport</keyword>
<dbReference type="SUPFAM" id="SSF90123">
    <property type="entry name" value="ABC transporter transmembrane region"/>
    <property type="match status" value="1"/>
</dbReference>
<name>A0A9W8GHI3_9FUNG</name>
<dbReference type="InterPro" id="IPR003593">
    <property type="entry name" value="AAA+_ATPase"/>
</dbReference>
<sequence length="831" mass="91711">MAINPPLLSVTAGIVGALSHISIAWSLLDAETAALVVDTLIDFMDLRGISLIMQDKRCPLTTEDVSDSTAEDEFIKKCKRFCSNTTQRSTATSIMLAEWRTVSLLLVADTLMQLAVHARRLVFVAALGAISRSSSGSSGRELATLLAAWQLLAIAIPVQKYVASLRDRFSKRMQALIYSKAQSVYVHSRGESIGIWMIDSRIRLFAAKLDGLVSVLSMALAELLSAQVTARAIGWHALVPAAIALVHALLSRLVAKKIERLRRQSKRREMPKFQESFGSMLQNIRTIKFYAWEDVFQNVIWHWAEVRKYAPPMVWRALQLALDLLGSATAEISAALAITSYINATETITYTEVALLMESIRSLTRFTVTVVAFGVTFERYSSSARGLQRFLDPETTRYIERIQSVEGDLAVDFDECAFSWGDNNYSLAPITLRIKAGDFVTVVGRIGSGKSSFLSAICGEMPLMSGQGCAYGRIGYVEQKPWIMNDTFRENVLMGADFDEAYFWRVVDACALTADVHIFPNGDLTMIGTNGVNLSGGQKVRLALARALYLRADIYVLDDLLAAVDAHVERHIVERVLAADGIIGQKTRILVTHAEHLVPLSDAVITFADGRMSIVRQTPLALDYLSINALDSKESTLSNDPGTGNSEPGVADQYSKPLEYRKIASSWSAIWRFVQLSGYGTVAIVVAAQLTQTYALYYTESLRTKLMTDGDPATMAQSLKHYLVVNALATVGACQINGFESWIRETVWTATLMARMRTQVLDLILSMRLPILESLPLSTLEDLFYNTRWELADNTPRVLCHTMLHNILSAVSVTAQVVKSSPGLIMLCGPL</sequence>
<dbReference type="InterPro" id="IPR003439">
    <property type="entry name" value="ABC_transporter-like_ATP-bd"/>
</dbReference>
<dbReference type="PANTHER" id="PTHR24223">
    <property type="entry name" value="ATP-BINDING CASSETTE SUB-FAMILY C"/>
    <property type="match status" value="1"/>
</dbReference>
<dbReference type="GO" id="GO:0016887">
    <property type="term" value="F:ATP hydrolysis activity"/>
    <property type="evidence" value="ECO:0007669"/>
    <property type="project" value="InterPro"/>
</dbReference>
<keyword evidence="4" id="KW-0547">Nucleotide-binding</keyword>
<evidence type="ECO:0000256" key="1">
    <source>
        <dbReference type="ARBA" id="ARBA00004141"/>
    </source>
</evidence>
<dbReference type="GO" id="GO:0140359">
    <property type="term" value="F:ABC-type transporter activity"/>
    <property type="evidence" value="ECO:0007669"/>
    <property type="project" value="InterPro"/>
</dbReference>
<dbReference type="EMBL" id="JANBTX010000250">
    <property type="protein sequence ID" value="KAJ2683892.1"/>
    <property type="molecule type" value="Genomic_DNA"/>
</dbReference>
<comment type="subcellular location">
    <subcellularLocation>
        <location evidence="1">Membrane</location>
        <topology evidence="1">Multi-pass membrane protein</topology>
    </subcellularLocation>
</comment>
<evidence type="ECO:0000313" key="9">
    <source>
        <dbReference type="EMBL" id="KAJ2683892.1"/>
    </source>
</evidence>
<dbReference type="Pfam" id="PF00664">
    <property type="entry name" value="ABC_membrane"/>
    <property type="match status" value="1"/>
</dbReference>
<keyword evidence="6" id="KW-1133">Transmembrane helix</keyword>
<keyword evidence="7" id="KW-0472">Membrane</keyword>
<protein>
    <submittedName>
        <fullName evidence="9">Canalicular multispecific organic anion transporter 1</fullName>
    </submittedName>
</protein>
<dbReference type="SMART" id="SM00382">
    <property type="entry name" value="AAA"/>
    <property type="match status" value="1"/>
</dbReference>
<evidence type="ECO:0000256" key="7">
    <source>
        <dbReference type="ARBA" id="ARBA00023136"/>
    </source>
</evidence>
<evidence type="ECO:0000256" key="4">
    <source>
        <dbReference type="ARBA" id="ARBA00022741"/>
    </source>
</evidence>
<keyword evidence="5" id="KW-0067">ATP-binding</keyword>
<evidence type="ECO:0000313" key="10">
    <source>
        <dbReference type="Proteomes" id="UP001151516"/>
    </source>
</evidence>
<dbReference type="GO" id="GO:0016020">
    <property type="term" value="C:membrane"/>
    <property type="evidence" value="ECO:0007669"/>
    <property type="project" value="UniProtKB-SubCell"/>
</dbReference>
<dbReference type="CDD" id="cd03250">
    <property type="entry name" value="ABCC_MRP_domain1"/>
    <property type="match status" value="1"/>
</dbReference>
<dbReference type="GO" id="GO:0005524">
    <property type="term" value="F:ATP binding"/>
    <property type="evidence" value="ECO:0007669"/>
    <property type="project" value="UniProtKB-KW"/>
</dbReference>
<keyword evidence="10" id="KW-1185">Reference proteome</keyword>
<dbReference type="OrthoDB" id="6500128at2759"/>
<evidence type="ECO:0000256" key="6">
    <source>
        <dbReference type="ARBA" id="ARBA00022989"/>
    </source>
</evidence>
<dbReference type="InterPro" id="IPR027417">
    <property type="entry name" value="P-loop_NTPase"/>
</dbReference>
<proteinExistence type="predicted"/>
<organism evidence="9 10">
    <name type="scientific">Coemansia spiralis</name>
    <dbReference type="NCBI Taxonomy" id="417178"/>
    <lineage>
        <taxon>Eukaryota</taxon>
        <taxon>Fungi</taxon>
        <taxon>Fungi incertae sedis</taxon>
        <taxon>Zoopagomycota</taxon>
        <taxon>Kickxellomycotina</taxon>
        <taxon>Kickxellomycetes</taxon>
        <taxon>Kickxellales</taxon>
        <taxon>Kickxellaceae</taxon>
        <taxon>Coemansia</taxon>
    </lineage>
</organism>
<evidence type="ECO:0000256" key="2">
    <source>
        <dbReference type="ARBA" id="ARBA00022448"/>
    </source>
</evidence>
<dbReference type="SUPFAM" id="SSF52540">
    <property type="entry name" value="P-loop containing nucleoside triphosphate hydrolases"/>
    <property type="match status" value="1"/>
</dbReference>
<dbReference type="PROSITE" id="PS00211">
    <property type="entry name" value="ABC_TRANSPORTER_1"/>
    <property type="match status" value="1"/>
</dbReference>
<evidence type="ECO:0000256" key="5">
    <source>
        <dbReference type="ARBA" id="ARBA00022840"/>
    </source>
</evidence>
<dbReference type="InterPro" id="IPR017871">
    <property type="entry name" value="ABC_transporter-like_CS"/>
</dbReference>
<dbReference type="PROSITE" id="PS50893">
    <property type="entry name" value="ABC_TRANSPORTER_2"/>
    <property type="match status" value="1"/>
</dbReference>
<dbReference type="PANTHER" id="PTHR24223:SF415">
    <property type="entry name" value="FI20190P1"/>
    <property type="match status" value="1"/>
</dbReference>
<dbReference type="InterPro" id="IPR050173">
    <property type="entry name" value="ABC_transporter_C-like"/>
</dbReference>
<reference evidence="9" key="1">
    <citation type="submission" date="2022-07" db="EMBL/GenBank/DDBJ databases">
        <title>Phylogenomic reconstructions and comparative analyses of Kickxellomycotina fungi.</title>
        <authorList>
            <person name="Reynolds N.K."/>
            <person name="Stajich J.E."/>
            <person name="Barry K."/>
            <person name="Grigoriev I.V."/>
            <person name="Crous P."/>
            <person name="Smith M.E."/>
        </authorList>
    </citation>
    <scope>NUCLEOTIDE SEQUENCE</scope>
    <source>
        <strain evidence="9">CBS 109367</strain>
    </source>
</reference>
<feature type="non-terminal residue" evidence="9">
    <location>
        <position position="1"/>
    </location>
</feature>
<dbReference type="Proteomes" id="UP001151516">
    <property type="component" value="Unassembled WGS sequence"/>
</dbReference>
<evidence type="ECO:0000256" key="3">
    <source>
        <dbReference type="ARBA" id="ARBA00022692"/>
    </source>
</evidence>
<evidence type="ECO:0000259" key="8">
    <source>
        <dbReference type="PROSITE" id="PS50893"/>
    </source>
</evidence>
<gene>
    <name evidence="9" type="primary">ABCC2_2</name>
    <name evidence="9" type="ORF">IWW39_005233</name>
</gene>
<dbReference type="FunFam" id="3.40.50.300:FF:000997">
    <property type="entry name" value="Multidrug resistance-associated protein 1"/>
    <property type="match status" value="1"/>
</dbReference>
<dbReference type="Pfam" id="PF00005">
    <property type="entry name" value="ABC_tran"/>
    <property type="match status" value="1"/>
</dbReference>
<feature type="domain" description="ABC transporter" evidence="8">
    <location>
        <begin position="411"/>
        <end position="634"/>
    </location>
</feature>
<dbReference type="InterPro" id="IPR036640">
    <property type="entry name" value="ABC1_TM_sf"/>
</dbReference>
<dbReference type="Gene3D" id="1.20.1560.10">
    <property type="entry name" value="ABC transporter type 1, transmembrane domain"/>
    <property type="match status" value="1"/>
</dbReference>
<keyword evidence="3" id="KW-0812">Transmembrane</keyword>
<accession>A0A9W8GHI3</accession>
<dbReference type="InterPro" id="IPR011527">
    <property type="entry name" value="ABC1_TM_dom"/>
</dbReference>